<feature type="transmembrane region" description="Helical" evidence="1">
    <location>
        <begin position="168"/>
        <end position="192"/>
    </location>
</feature>
<reference evidence="2 5" key="1">
    <citation type="submission" date="2016-06" db="EMBL/GenBank/DDBJ databases">
        <authorList>
            <person name="Kjaerup R.B."/>
            <person name="Dalgaard T.S."/>
            <person name="Juul-Madsen H.R."/>
        </authorList>
    </citation>
    <scope>NUCLEOTIDE SEQUENCE [LARGE SCALE GENOMIC DNA]</scope>
    <source>
        <strain evidence="2 5">CECT 5115</strain>
    </source>
</reference>
<feature type="transmembrane region" description="Helical" evidence="1">
    <location>
        <begin position="279"/>
        <end position="299"/>
    </location>
</feature>
<accession>A0A1C3JP69</accession>
<keyword evidence="4" id="KW-1185">Reference proteome</keyword>
<gene>
    <name evidence="2" type="ORF">MGA5115_00945</name>
    <name evidence="3" type="ORF">MGA5116_01163</name>
</gene>
<dbReference type="AlphaFoldDB" id="A0A1C3JP69"/>
<dbReference type="Proteomes" id="UP000092871">
    <property type="component" value="Unassembled WGS sequence"/>
</dbReference>
<dbReference type="Proteomes" id="UP000092840">
    <property type="component" value="Unassembled WGS sequence"/>
</dbReference>
<evidence type="ECO:0000313" key="2">
    <source>
        <dbReference type="EMBL" id="SBT16860.1"/>
    </source>
</evidence>
<feature type="transmembrane region" description="Helical" evidence="1">
    <location>
        <begin position="204"/>
        <end position="227"/>
    </location>
</feature>
<name>A0A1C3JP69_9GAMM</name>
<keyword evidence="1" id="KW-1133">Transmembrane helix</keyword>
<feature type="transmembrane region" description="Helical" evidence="1">
    <location>
        <begin position="247"/>
        <end position="267"/>
    </location>
</feature>
<dbReference type="OrthoDB" id="5611555at2"/>
<dbReference type="EMBL" id="FLRA01000003">
    <property type="protein sequence ID" value="SBT16860.1"/>
    <property type="molecule type" value="Genomic_DNA"/>
</dbReference>
<dbReference type="CDD" id="cd12914">
    <property type="entry name" value="PDC1_DGC_like"/>
    <property type="match status" value="1"/>
</dbReference>
<dbReference type="RefSeq" id="WP_067032595.1">
    <property type="nucleotide sequence ID" value="NZ_FLRA01000003.1"/>
</dbReference>
<evidence type="ECO:0000256" key="1">
    <source>
        <dbReference type="SAM" id="Phobius"/>
    </source>
</evidence>
<sequence>MHNHFLLLDKFRKYKATIQDLLASITTSLDVESLIMDPEAQRKSLVKISKAYPFIELMYSLDAQGVQRYDTIYSQNVTAAPQRYMGKGSDRSHRPYFLAAQSSSTRTVVTEPYLSSATHKLSLSSVQHIVTTSGEDRGYLVINFNLARLVSYLLGDERRGRLHPLFQGVYTIIGICLIGVSLWLLAGAFYTLKEGFSLDHSATNASFGIVVMLTLSLAVFDLGKTILEEEVLMSKDINHYRSSRRTIMRFMAAIIIAVSIEALLLMFKSVLSSNMQNVMYGVWMLLSAVGLLAGLGVYLKLSREEEK</sequence>
<evidence type="ECO:0000313" key="4">
    <source>
        <dbReference type="Proteomes" id="UP000092840"/>
    </source>
</evidence>
<reference evidence="3 4" key="2">
    <citation type="submission" date="2016-06" db="EMBL/GenBank/DDBJ databases">
        <authorList>
            <person name="Rodrigo-Torres L."/>
            <person name="Arahal D.R."/>
        </authorList>
    </citation>
    <scope>NUCLEOTIDE SEQUENCE [LARGE SCALE GENOMIC DNA]</scope>
    <source>
        <strain evidence="3 4">CECT 5116</strain>
    </source>
</reference>
<proteinExistence type="predicted"/>
<organism evidence="2 5">
    <name type="scientific">Marinomonas gallaica</name>
    <dbReference type="NCBI Taxonomy" id="1806667"/>
    <lineage>
        <taxon>Bacteria</taxon>
        <taxon>Pseudomonadati</taxon>
        <taxon>Pseudomonadota</taxon>
        <taxon>Gammaproteobacteria</taxon>
        <taxon>Oceanospirillales</taxon>
        <taxon>Oceanospirillaceae</taxon>
        <taxon>Marinomonas</taxon>
    </lineage>
</organism>
<dbReference type="InterPro" id="IPR029151">
    <property type="entry name" value="Sensor-like_sf"/>
</dbReference>
<keyword evidence="1" id="KW-0472">Membrane</keyword>
<dbReference type="SUPFAM" id="SSF103190">
    <property type="entry name" value="Sensory domain-like"/>
    <property type="match status" value="1"/>
</dbReference>
<keyword evidence="1" id="KW-0812">Transmembrane</keyword>
<evidence type="ECO:0000313" key="3">
    <source>
        <dbReference type="EMBL" id="SBT20576.1"/>
    </source>
</evidence>
<dbReference type="EMBL" id="FLRB01000006">
    <property type="protein sequence ID" value="SBT20576.1"/>
    <property type="molecule type" value="Genomic_DNA"/>
</dbReference>
<protein>
    <recommendedName>
        <fullName evidence="6">Cache domain protein</fullName>
    </recommendedName>
</protein>
<dbReference type="Gene3D" id="3.30.450.20">
    <property type="entry name" value="PAS domain"/>
    <property type="match status" value="1"/>
</dbReference>
<evidence type="ECO:0008006" key="6">
    <source>
        <dbReference type="Google" id="ProtNLM"/>
    </source>
</evidence>
<evidence type="ECO:0000313" key="5">
    <source>
        <dbReference type="Proteomes" id="UP000092871"/>
    </source>
</evidence>